<keyword evidence="1" id="KW-0239">DNA-directed DNA polymerase</keyword>
<dbReference type="Pfam" id="PF03603">
    <property type="entry name" value="DNA_III_psi"/>
    <property type="match status" value="1"/>
</dbReference>
<evidence type="ECO:0000313" key="3">
    <source>
        <dbReference type="Proteomes" id="UP000295530"/>
    </source>
</evidence>
<proteinExistence type="predicted"/>
<gene>
    <name evidence="2" type="ORF">EC847_104103</name>
</gene>
<dbReference type="InterPro" id="IPR036654">
    <property type="entry name" value="DNA_pol_III_psi_sf"/>
</dbReference>
<evidence type="ECO:0000313" key="2">
    <source>
        <dbReference type="EMBL" id="TDN59499.1"/>
    </source>
</evidence>
<name>A0A4R6EMD7_SCAGO</name>
<reference evidence="2 3" key="1">
    <citation type="submission" date="2019-03" db="EMBL/GenBank/DDBJ databases">
        <title>Genomic analyses of the natural microbiome of Caenorhabditis elegans.</title>
        <authorList>
            <person name="Samuel B."/>
        </authorList>
    </citation>
    <scope>NUCLEOTIDE SEQUENCE [LARGE SCALE GENOMIC DNA]</scope>
    <source>
        <strain evidence="2 3">BIGb0156</strain>
    </source>
</reference>
<sequence length="137" mass="15350">MTSRRDWQLQQLGITQWSLHRPAVLQGEIAISLPDHIRLVMVAQTLPPLTEPLVNDILRALAVTPDQVLQLTPERVAMLPEGGRCNSWRLGESEPVALEGAQVISPTFEQLQSSATARAELWQQICAHEHDFFPKPD</sequence>
<dbReference type="GO" id="GO:0006260">
    <property type="term" value="P:DNA replication"/>
    <property type="evidence" value="ECO:0007669"/>
    <property type="project" value="UniProtKB-KW"/>
</dbReference>
<dbReference type="SUPFAM" id="SSF102220">
    <property type="entry name" value="DNA polymerase III psi subunit"/>
    <property type="match status" value="1"/>
</dbReference>
<dbReference type="Gene3D" id="3.40.50.10220">
    <property type="entry name" value="DNA polymerase III, psi subunit"/>
    <property type="match status" value="1"/>
</dbReference>
<dbReference type="NCBIfam" id="NF005336">
    <property type="entry name" value="PRK06856.1-2"/>
    <property type="match status" value="1"/>
</dbReference>
<accession>A0A4R6EMD7</accession>
<keyword evidence="1" id="KW-0808">Transferase</keyword>
<dbReference type="RefSeq" id="WP_133460940.1">
    <property type="nucleotide sequence ID" value="NZ_SNVX01000004.1"/>
</dbReference>
<dbReference type="InterPro" id="IPR004615">
    <property type="entry name" value="DNA_pol_III_psi"/>
</dbReference>
<dbReference type="OrthoDB" id="5682636at2"/>
<evidence type="ECO:0000256" key="1">
    <source>
        <dbReference type="PIRNR" id="PIRNR029225"/>
    </source>
</evidence>
<dbReference type="PIRSF" id="PIRSF029225">
    <property type="entry name" value="DNA_pol_III_psi"/>
    <property type="match status" value="1"/>
</dbReference>
<dbReference type="EMBL" id="SNVX01000004">
    <property type="protein sequence ID" value="TDN59499.1"/>
    <property type="molecule type" value="Genomic_DNA"/>
</dbReference>
<dbReference type="AlphaFoldDB" id="A0A4R6EMD7"/>
<protein>
    <recommendedName>
        <fullName evidence="1">DNA polymerase III subunit psi</fullName>
    </recommendedName>
</protein>
<comment type="caution">
    <text evidence="2">The sequence shown here is derived from an EMBL/GenBank/DDBJ whole genome shotgun (WGS) entry which is preliminary data.</text>
</comment>
<dbReference type="NCBIfam" id="TIGR00664">
    <property type="entry name" value="DNA_III_psi"/>
    <property type="match status" value="1"/>
</dbReference>
<organism evidence="2 3">
    <name type="scientific">Scandinavium goeteborgense</name>
    <dbReference type="NCBI Taxonomy" id="1851514"/>
    <lineage>
        <taxon>Bacteria</taxon>
        <taxon>Pseudomonadati</taxon>
        <taxon>Pseudomonadota</taxon>
        <taxon>Gammaproteobacteria</taxon>
        <taxon>Enterobacterales</taxon>
        <taxon>Enterobacteriaceae</taxon>
        <taxon>Scandinavium</taxon>
    </lineage>
</organism>
<comment type="function">
    <text evidence="1">Part of the beta sliding clamp loading complex, which hydrolyzes ATP to load the beta clamp onto primed DNA to form the DNA replication pre-initiation complex. DNA polymerase III is a complex, multichain enzyme responsible for most of the replicative synthesis in bacteria. This DNA polymerase also exhibits 3' to 5' exonuclease activity.</text>
</comment>
<dbReference type="Proteomes" id="UP000295530">
    <property type="component" value="Unassembled WGS sequence"/>
</dbReference>
<dbReference type="GO" id="GO:0003887">
    <property type="term" value="F:DNA-directed DNA polymerase activity"/>
    <property type="evidence" value="ECO:0007669"/>
    <property type="project" value="UniProtKB-KW"/>
</dbReference>
<dbReference type="GO" id="GO:0008408">
    <property type="term" value="F:3'-5' exonuclease activity"/>
    <property type="evidence" value="ECO:0007669"/>
    <property type="project" value="InterPro"/>
</dbReference>
<keyword evidence="1" id="KW-0235">DNA replication</keyword>
<dbReference type="NCBIfam" id="NF005337">
    <property type="entry name" value="PRK06856.1-3"/>
    <property type="match status" value="1"/>
</dbReference>
<keyword evidence="1" id="KW-0548">Nucleotidyltransferase</keyword>
<keyword evidence="3" id="KW-1185">Reference proteome</keyword>
<dbReference type="InterPro" id="IPR018382">
    <property type="entry name" value="DNA_pol_III_psi_subgr"/>
</dbReference>